<dbReference type="Proteomes" id="UP001189429">
    <property type="component" value="Unassembled WGS sequence"/>
</dbReference>
<evidence type="ECO:0000256" key="1">
    <source>
        <dbReference type="SAM" id="Coils"/>
    </source>
</evidence>
<feature type="region of interest" description="Disordered" evidence="2">
    <location>
        <begin position="1"/>
        <end position="55"/>
    </location>
</feature>
<evidence type="ECO:0000313" key="3">
    <source>
        <dbReference type="EMBL" id="CAK0846804.1"/>
    </source>
</evidence>
<keyword evidence="4" id="KW-1185">Reference proteome</keyword>
<gene>
    <name evidence="3" type="ORF">PCOR1329_LOCUS40205</name>
</gene>
<reference evidence="3" key="1">
    <citation type="submission" date="2023-10" db="EMBL/GenBank/DDBJ databases">
        <authorList>
            <person name="Chen Y."/>
            <person name="Shah S."/>
            <person name="Dougan E. K."/>
            <person name="Thang M."/>
            <person name="Chan C."/>
        </authorList>
    </citation>
    <scope>NUCLEOTIDE SEQUENCE [LARGE SCALE GENOMIC DNA]</scope>
</reference>
<evidence type="ECO:0000313" key="4">
    <source>
        <dbReference type="Proteomes" id="UP001189429"/>
    </source>
</evidence>
<comment type="caution">
    <text evidence="3">The sequence shown here is derived from an EMBL/GenBank/DDBJ whole genome shotgun (WGS) entry which is preliminary data.</text>
</comment>
<proteinExistence type="predicted"/>
<sequence length="537" mass="58616">MRELAEAVDSVPTVPSQEAPPRGAGKGKGTPRSGARKRFAADVPVDPGSDGPVDMDADDFTFDEKLRQVCREEFEHMRGTTAAEVSSSVSKTMGENHTTLLNMFSAMQAEVAKQASAVEQQVQSALVLRLDAVSRRLQAQIDDHTAQLLAAQARLDRHDSDIDSLRDQVAELRKQLALAAAALRDEQPPPSSFERAEDCTIVVAVAKKPTTQASIVAPLQPWLEGLNFTSEDYSIVLRGSAPARRFEVQFKGPSGAAARRARSTISSLRDQSGWKEFRVTPPGAEMRRFHLGPDKSPKRIKQKITVRKVRPAVELQYPGRRLFSDKERAVLSLGWDRPMQFQVSHGDAPPKIFWDIPALSKHGMDVETLRAACRDITHPSAGGDKAHIMKAYLHNTRPSCTVIALQETHQDHHQLVSFIATVASNISAYSSFEQDPLTGHIRGGVAILAPPLAGCSNGAMPTTAQRVLIPGRAHVVTISSSSHSADILNAHIHELSQADIRYAVETIKASRLRAPEDPDMCATFVLGDFNFAVHDAL</sequence>
<keyword evidence="1" id="KW-0175">Coiled coil</keyword>
<name>A0ABN9TNP1_9DINO</name>
<feature type="coiled-coil region" evidence="1">
    <location>
        <begin position="134"/>
        <end position="182"/>
    </location>
</feature>
<dbReference type="SUPFAM" id="SSF56219">
    <property type="entry name" value="DNase I-like"/>
    <property type="match status" value="1"/>
</dbReference>
<organism evidence="3 4">
    <name type="scientific">Prorocentrum cordatum</name>
    <dbReference type="NCBI Taxonomy" id="2364126"/>
    <lineage>
        <taxon>Eukaryota</taxon>
        <taxon>Sar</taxon>
        <taxon>Alveolata</taxon>
        <taxon>Dinophyceae</taxon>
        <taxon>Prorocentrales</taxon>
        <taxon>Prorocentraceae</taxon>
        <taxon>Prorocentrum</taxon>
    </lineage>
</organism>
<feature type="non-terminal residue" evidence="3">
    <location>
        <position position="537"/>
    </location>
</feature>
<dbReference type="EMBL" id="CAUYUJ010014848">
    <property type="protein sequence ID" value="CAK0846804.1"/>
    <property type="molecule type" value="Genomic_DNA"/>
</dbReference>
<evidence type="ECO:0000256" key="2">
    <source>
        <dbReference type="SAM" id="MobiDB-lite"/>
    </source>
</evidence>
<protein>
    <recommendedName>
        <fullName evidence="5">Endonuclease/exonuclease/phosphatase domain-containing protein</fullName>
    </recommendedName>
</protein>
<accession>A0ABN9TNP1</accession>
<evidence type="ECO:0008006" key="5">
    <source>
        <dbReference type="Google" id="ProtNLM"/>
    </source>
</evidence>
<dbReference type="InterPro" id="IPR036691">
    <property type="entry name" value="Endo/exonu/phosph_ase_sf"/>
</dbReference>